<dbReference type="SUPFAM" id="SSF141673">
    <property type="entry name" value="MOSC N-terminal domain-like"/>
    <property type="match status" value="1"/>
</dbReference>
<gene>
    <name evidence="2" type="ORF">BE221DRAFT_170617</name>
</gene>
<dbReference type="AlphaFoldDB" id="A0A1Y5I6D3"/>
<dbReference type="GO" id="GO:0030151">
    <property type="term" value="F:molybdenum ion binding"/>
    <property type="evidence" value="ECO:0007669"/>
    <property type="project" value="InterPro"/>
</dbReference>
<dbReference type="GO" id="GO:0030170">
    <property type="term" value="F:pyridoxal phosphate binding"/>
    <property type="evidence" value="ECO:0007669"/>
    <property type="project" value="InterPro"/>
</dbReference>
<evidence type="ECO:0000313" key="2">
    <source>
        <dbReference type="EMBL" id="OUS45001.1"/>
    </source>
</evidence>
<dbReference type="InterPro" id="IPR005303">
    <property type="entry name" value="MOCOS_middle"/>
</dbReference>
<name>A0A1Y5I6D3_OSTTA</name>
<dbReference type="InterPro" id="IPR005302">
    <property type="entry name" value="MoCF_Sase_C"/>
</dbReference>
<organism evidence="2">
    <name type="scientific">Ostreococcus tauri</name>
    <name type="common">Marine green alga</name>
    <dbReference type="NCBI Taxonomy" id="70448"/>
    <lineage>
        <taxon>Eukaryota</taxon>
        <taxon>Viridiplantae</taxon>
        <taxon>Chlorophyta</taxon>
        <taxon>Mamiellophyceae</taxon>
        <taxon>Mamiellales</taxon>
        <taxon>Bathycoccaceae</taxon>
        <taxon>Ostreococcus</taxon>
    </lineage>
</organism>
<sequence>MDALWKSLKTSFDVRASASEACAALGASADARCVVASVSTACRLRRARARGRTARCGRDGEDCERCVLRAVGSSSARSAKDELESDADDDEVLVTVDKAVEFAIYVDETRAIDRDCKHYIAMRRAELAEEALEAVTTRLVLAHREANERAETLAVTLRDVDASTRRNAIDARAAATAIEDVRARQRAFADDFNKFVLGVDEALKRVERASTGALQAVKFVAELAKRSFVACSEVFSSLVSLETIVVRCVVVALAFTSSRFRGRAIATLAISWTLRALALSSTARLRVGLLIGAVAPSIRVVAAARGAKHRASKASPTTTKSPRHHVLNGVHPSLPVMPRIAELVTYPVKSCAGISCDEIALTSTGLALDRTFCVTRANDGKFISQRTHPRLALVQCDVEPRAALTDRTISKFTLKCSAPGMDRALEVEVDLRSDASATGTATTECWEWVGRCGLVGDDARAWFTEFLNQDNAGAGETYELVRWIGKGGYAGGEQDRGDVDVDDASTRLTSPDYGSRRCTTTLSDGFPMLLVNKSSVEALERCVREETPGYKVDARRFRGNVIVDDASPYAEDAWSKIAFGRLTADDVIAEVCKPCSRCAIPMIDPDTGSSTAGVPLARVLSRLRSGAALGTANRLWRQSPFFGWNLICPDAQDASNVLRVGDDVRVLERRPAFP</sequence>
<dbReference type="Proteomes" id="UP000195557">
    <property type="component" value="Unassembled WGS sequence"/>
</dbReference>
<reference evidence="2" key="1">
    <citation type="submission" date="2017-04" db="EMBL/GenBank/DDBJ databases">
        <title>Population genomics of picophytoplankton unveils novel chromosome hypervariability.</title>
        <authorList>
            <consortium name="DOE Joint Genome Institute"/>
            <person name="Blanc-Mathieu R."/>
            <person name="Krasovec M."/>
            <person name="Hebrard M."/>
            <person name="Yau S."/>
            <person name="Desgranges E."/>
            <person name="Martin J."/>
            <person name="Schackwitz W."/>
            <person name="Kuo A."/>
            <person name="Salin G."/>
            <person name="Donnadieu C."/>
            <person name="Desdevises Y."/>
            <person name="Sanchez-Ferandin S."/>
            <person name="Moreau H."/>
            <person name="Rivals E."/>
            <person name="Grigoriev I.V."/>
            <person name="Grimsley N."/>
            <person name="Eyre-Walker A."/>
            <person name="Piganeau G."/>
        </authorList>
    </citation>
    <scope>NUCLEOTIDE SEQUENCE [LARGE SCALE GENOMIC DNA]</scope>
    <source>
        <strain evidence="2">RCC 1115</strain>
    </source>
</reference>
<accession>A0A1Y5I6D3</accession>
<feature type="domain" description="MOSC" evidence="1">
    <location>
        <begin position="503"/>
        <end position="667"/>
    </location>
</feature>
<proteinExistence type="predicted"/>
<dbReference type="PANTHER" id="PTHR14237">
    <property type="entry name" value="MOLYBDOPTERIN COFACTOR SULFURASE MOSC"/>
    <property type="match status" value="1"/>
</dbReference>
<dbReference type="Pfam" id="PF03473">
    <property type="entry name" value="MOSC"/>
    <property type="match status" value="1"/>
</dbReference>
<dbReference type="PANTHER" id="PTHR14237:SF19">
    <property type="entry name" value="MITOCHONDRIAL AMIDOXIME REDUCING COMPONENT 1"/>
    <property type="match status" value="1"/>
</dbReference>
<dbReference type="EMBL" id="KZ155793">
    <property type="protein sequence ID" value="OUS45001.1"/>
    <property type="molecule type" value="Genomic_DNA"/>
</dbReference>
<dbReference type="GO" id="GO:0003824">
    <property type="term" value="F:catalytic activity"/>
    <property type="evidence" value="ECO:0007669"/>
    <property type="project" value="InterPro"/>
</dbReference>
<dbReference type="Pfam" id="PF03476">
    <property type="entry name" value="MOSC_N"/>
    <property type="match status" value="1"/>
</dbReference>
<dbReference type="PROSITE" id="PS51340">
    <property type="entry name" value="MOSC"/>
    <property type="match status" value="1"/>
</dbReference>
<dbReference type="InterPro" id="IPR011037">
    <property type="entry name" value="Pyrv_Knase-like_insert_dom_sf"/>
</dbReference>
<dbReference type="SUPFAM" id="SSF50800">
    <property type="entry name" value="PK beta-barrel domain-like"/>
    <property type="match status" value="1"/>
</dbReference>
<evidence type="ECO:0000259" key="1">
    <source>
        <dbReference type="PROSITE" id="PS51340"/>
    </source>
</evidence>
<protein>
    <submittedName>
        <fullName evidence="2">Molybdenum cofactor sulfurase protein-like protein</fullName>
    </submittedName>
</protein>
<dbReference type="eggNOG" id="KOG2362">
    <property type="taxonomic scope" value="Eukaryota"/>
</dbReference>